<evidence type="ECO:0000256" key="4">
    <source>
        <dbReference type="ARBA" id="ARBA00023136"/>
    </source>
</evidence>
<comment type="subcellular location">
    <subcellularLocation>
        <location evidence="1">Membrane</location>
    </subcellularLocation>
</comment>
<evidence type="ECO:0000256" key="2">
    <source>
        <dbReference type="ARBA" id="ARBA00022692"/>
    </source>
</evidence>
<dbReference type="Pfam" id="PF04116">
    <property type="entry name" value="FA_hydroxylase"/>
    <property type="match status" value="1"/>
</dbReference>
<sequence>MTWNGTTSAPPPVTFPLYYSPRDSLIDGVSDHTLALAAPVLAYWLLSAIFHLLDTSEWKWLDAYRIHESSEVKARNLASRSQVVKAVLFQQVIQTLLGYYWIAGKESVAGMDHAVAMLRVSDTMESILRLVVGDVLVGEILKGGALVYYTYWWAIPIAQLLFGMFIIDTWQYFLHRLMHNNKTLYKHFHSVHHRLYVPYAFGALYNHPVEGFVLDTMGAGIAEALSGMSVRQATFLFVISTFKTVDDHCGYSLPFDPLQWMTGNTADYHDIHHQVVGIKSNFAQPFFTHWDVMLGTRMTRKDIEMHRKKVAEKTL</sequence>
<dbReference type="GO" id="GO:0005506">
    <property type="term" value="F:iron ion binding"/>
    <property type="evidence" value="ECO:0007669"/>
    <property type="project" value="InterPro"/>
</dbReference>
<keyword evidence="3 5" id="KW-1133">Transmembrane helix</keyword>
<dbReference type="GO" id="GO:0016491">
    <property type="term" value="F:oxidoreductase activity"/>
    <property type="evidence" value="ECO:0007669"/>
    <property type="project" value="InterPro"/>
</dbReference>
<dbReference type="EMBL" id="KL197712">
    <property type="protein sequence ID" value="KDQ61648.1"/>
    <property type="molecule type" value="Genomic_DNA"/>
</dbReference>
<feature type="transmembrane region" description="Helical" evidence="5">
    <location>
        <begin position="34"/>
        <end position="53"/>
    </location>
</feature>
<dbReference type="STRING" id="933084.A0A067Q3L0"/>
<dbReference type="Proteomes" id="UP000027265">
    <property type="component" value="Unassembled WGS sequence"/>
</dbReference>
<dbReference type="InterPro" id="IPR006694">
    <property type="entry name" value="Fatty_acid_hydroxylase"/>
</dbReference>
<keyword evidence="4 5" id="KW-0472">Membrane</keyword>
<dbReference type="GO" id="GO:0016020">
    <property type="term" value="C:membrane"/>
    <property type="evidence" value="ECO:0007669"/>
    <property type="project" value="UniProtKB-SubCell"/>
</dbReference>
<dbReference type="InterPro" id="IPR050307">
    <property type="entry name" value="Sterol_Desaturase_Related"/>
</dbReference>
<dbReference type="HOGENOM" id="CLU_043293_1_1_1"/>
<feature type="transmembrane region" description="Helical" evidence="5">
    <location>
        <begin position="151"/>
        <end position="174"/>
    </location>
</feature>
<name>A0A067Q3L0_9AGAM</name>
<evidence type="ECO:0000313" key="7">
    <source>
        <dbReference type="EMBL" id="KDQ61648.1"/>
    </source>
</evidence>
<gene>
    <name evidence="7" type="ORF">JAAARDRAFT_54994</name>
</gene>
<evidence type="ECO:0000256" key="1">
    <source>
        <dbReference type="ARBA" id="ARBA00004370"/>
    </source>
</evidence>
<proteinExistence type="predicted"/>
<feature type="domain" description="Fatty acid hydroxylase" evidence="6">
    <location>
        <begin position="161"/>
        <end position="296"/>
    </location>
</feature>
<keyword evidence="8" id="KW-1185">Reference proteome</keyword>
<dbReference type="OrthoDB" id="408954at2759"/>
<accession>A0A067Q3L0</accession>
<dbReference type="FunCoup" id="A0A067Q3L0">
    <property type="interactions" value="96"/>
</dbReference>
<evidence type="ECO:0000256" key="5">
    <source>
        <dbReference type="SAM" id="Phobius"/>
    </source>
</evidence>
<dbReference type="GO" id="GO:0008610">
    <property type="term" value="P:lipid biosynthetic process"/>
    <property type="evidence" value="ECO:0007669"/>
    <property type="project" value="InterPro"/>
</dbReference>
<dbReference type="PANTHER" id="PTHR11863">
    <property type="entry name" value="STEROL DESATURASE"/>
    <property type="match status" value="1"/>
</dbReference>
<protein>
    <recommendedName>
        <fullName evidence="6">Fatty acid hydroxylase domain-containing protein</fullName>
    </recommendedName>
</protein>
<organism evidence="7 8">
    <name type="scientific">Jaapia argillacea MUCL 33604</name>
    <dbReference type="NCBI Taxonomy" id="933084"/>
    <lineage>
        <taxon>Eukaryota</taxon>
        <taxon>Fungi</taxon>
        <taxon>Dikarya</taxon>
        <taxon>Basidiomycota</taxon>
        <taxon>Agaricomycotina</taxon>
        <taxon>Agaricomycetes</taxon>
        <taxon>Agaricomycetidae</taxon>
        <taxon>Jaapiales</taxon>
        <taxon>Jaapiaceae</taxon>
        <taxon>Jaapia</taxon>
    </lineage>
</organism>
<evidence type="ECO:0000256" key="3">
    <source>
        <dbReference type="ARBA" id="ARBA00022989"/>
    </source>
</evidence>
<dbReference type="InParanoid" id="A0A067Q3L0"/>
<evidence type="ECO:0000259" key="6">
    <source>
        <dbReference type="Pfam" id="PF04116"/>
    </source>
</evidence>
<keyword evidence="2 5" id="KW-0812">Transmembrane</keyword>
<evidence type="ECO:0000313" key="8">
    <source>
        <dbReference type="Proteomes" id="UP000027265"/>
    </source>
</evidence>
<dbReference type="AlphaFoldDB" id="A0A067Q3L0"/>
<reference evidence="8" key="1">
    <citation type="journal article" date="2014" name="Proc. Natl. Acad. Sci. U.S.A.">
        <title>Extensive sampling of basidiomycete genomes demonstrates inadequacy of the white-rot/brown-rot paradigm for wood decay fungi.</title>
        <authorList>
            <person name="Riley R."/>
            <person name="Salamov A.A."/>
            <person name="Brown D.W."/>
            <person name="Nagy L.G."/>
            <person name="Floudas D."/>
            <person name="Held B.W."/>
            <person name="Levasseur A."/>
            <person name="Lombard V."/>
            <person name="Morin E."/>
            <person name="Otillar R."/>
            <person name="Lindquist E.A."/>
            <person name="Sun H."/>
            <person name="LaButti K.M."/>
            <person name="Schmutz J."/>
            <person name="Jabbour D."/>
            <person name="Luo H."/>
            <person name="Baker S.E."/>
            <person name="Pisabarro A.G."/>
            <person name="Walton J.D."/>
            <person name="Blanchette R.A."/>
            <person name="Henrissat B."/>
            <person name="Martin F."/>
            <person name="Cullen D."/>
            <person name="Hibbett D.S."/>
            <person name="Grigoriev I.V."/>
        </authorList>
    </citation>
    <scope>NUCLEOTIDE SEQUENCE [LARGE SCALE GENOMIC DNA]</scope>
    <source>
        <strain evidence="8">MUCL 33604</strain>
    </source>
</reference>